<gene>
    <name evidence="2" type="ORF">SAMN04488132_10139</name>
</gene>
<dbReference type="SMART" id="SM00465">
    <property type="entry name" value="GIYc"/>
    <property type="match status" value="1"/>
</dbReference>
<proteinExistence type="predicted"/>
<reference evidence="2 3" key="1">
    <citation type="submission" date="2017-02" db="EMBL/GenBank/DDBJ databases">
        <authorList>
            <person name="Peterson S.W."/>
        </authorList>
    </citation>
    <scope>NUCLEOTIDE SEQUENCE [LARGE SCALE GENOMIC DNA]</scope>
    <source>
        <strain evidence="2 3">DSM 22335</strain>
    </source>
</reference>
<dbReference type="EMBL" id="FUWH01000001">
    <property type="protein sequence ID" value="SJZ32084.1"/>
    <property type="molecule type" value="Genomic_DNA"/>
</dbReference>
<evidence type="ECO:0000259" key="1">
    <source>
        <dbReference type="PROSITE" id="PS50164"/>
    </source>
</evidence>
<name>A0A1T4JPH8_9BACT</name>
<dbReference type="CDD" id="cd00719">
    <property type="entry name" value="GIY-YIG_SF"/>
    <property type="match status" value="1"/>
</dbReference>
<dbReference type="Pfam" id="PF01541">
    <property type="entry name" value="GIY-YIG"/>
    <property type="match status" value="1"/>
</dbReference>
<dbReference type="RefSeq" id="WP_078829409.1">
    <property type="nucleotide sequence ID" value="NZ_FUWH01000001.1"/>
</dbReference>
<dbReference type="AlphaFoldDB" id="A0A1T4JPH8"/>
<feature type="domain" description="GIY-YIG" evidence="1">
    <location>
        <begin position="26"/>
        <end position="107"/>
    </location>
</feature>
<protein>
    <submittedName>
        <fullName evidence="2">GIY-YIG catalytic domain-containing protein</fullName>
    </submittedName>
</protein>
<dbReference type="InterPro" id="IPR000305">
    <property type="entry name" value="GIY-YIG_endonuc"/>
</dbReference>
<dbReference type="PROSITE" id="PS50164">
    <property type="entry name" value="GIY_YIG"/>
    <property type="match status" value="1"/>
</dbReference>
<evidence type="ECO:0000313" key="2">
    <source>
        <dbReference type="EMBL" id="SJZ32084.1"/>
    </source>
</evidence>
<dbReference type="STRING" id="413434.SAMN04488132_10139"/>
<dbReference type="Proteomes" id="UP000190888">
    <property type="component" value="Unassembled WGS sequence"/>
</dbReference>
<organism evidence="2 3">
    <name type="scientific">Sediminibacterium ginsengisoli</name>
    <dbReference type="NCBI Taxonomy" id="413434"/>
    <lineage>
        <taxon>Bacteria</taxon>
        <taxon>Pseudomonadati</taxon>
        <taxon>Bacteroidota</taxon>
        <taxon>Chitinophagia</taxon>
        <taxon>Chitinophagales</taxon>
        <taxon>Chitinophagaceae</taxon>
        <taxon>Sediminibacterium</taxon>
    </lineage>
</organism>
<keyword evidence="3" id="KW-1185">Reference proteome</keyword>
<dbReference type="Gene3D" id="3.40.1440.10">
    <property type="entry name" value="GIY-YIG endonuclease"/>
    <property type="match status" value="1"/>
</dbReference>
<dbReference type="InterPro" id="IPR035901">
    <property type="entry name" value="GIY-YIG_endonuc_sf"/>
</dbReference>
<sequence length="113" mass="13129">MTINELTPKPTVKLQFKLVSFKTVPQENGCYILTTFDNTILYIGLATNLNKRFKQHLDNPEKTNPTSEGKAIWFYFTTFDPRNLQKLERTWLNQFSDKHGRLPILNKVNSPIG</sequence>
<accession>A0A1T4JPH8</accession>
<dbReference type="OrthoDB" id="1493529at2"/>
<evidence type="ECO:0000313" key="3">
    <source>
        <dbReference type="Proteomes" id="UP000190888"/>
    </source>
</evidence>
<dbReference type="SUPFAM" id="SSF82771">
    <property type="entry name" value="GIY-YIG endonuclease"/>
    <property type="match status" value="1"/>
</dbReference>